<gene>
    <name evidence="2" type="ORF">KDM92_04990</name>
</gene>
<feature type="signal peptide" evidence="1">
    <location>
        <begin position="1"/>
        <end position="25"/>
    </location>
</feature>
<keyword evidence="1" id="KW-0732">Signal</keyword>
<dbReference type="PROSITE" id="PS51257">
    <property type="entry name" value="PROKAR_LIPOPROTEIN"/>
    <property type="match status" value="1"/>
</dbReference>
<organism evidence="2 3">
    <name type="scientific">Undibacterium baiyunense</name>
    <dbReference type="NCBI Taxonomy" id="2828731"/>
    <lineage>
        <taxon>Bacteria</taxon>
        <taxon>Pseudomonadati</taxon>
        <taxon>Pseudomonadota</taxon>
        <taxon>Betaproteobacteria</taxon>
        <taxon>Burkholderiales</taxon>
        <taxon>Oxalobacteraceae</taxon>
        <taxon>Undibacterium</taxon>
    </lineage>
</organism>
<evidence type="ECO:0000256" key="1">
    <source>
        <dbReference type="SAM" id="SignalP"/>
    </source>
</evidence>
<dbReference type="AlphaFoldDB" id="A0A941I244"/>
<evidence type="ECO:0000313" key="2">
    <source>
        <dbReference type="EMBL" id="MBR7745927.1"/>
    </source>
</evidence>
<comment type="caution">
    <text evidence="2">The sequence shown here is derived from an EMBL/GenBank/DDBJ whole genome shotgun (WGS) entry which is preliminary data.</text>
</comment>
<accession>A0A941I244</accession>
<dbReference type="Proteomes" id="UP000680158">
    <property type="component" value="Unassembled WGS sequence"/>
</dbReference>
<sequence>MFLFTIKPPRAFTLFALAMAGLSLSACQTVQDQRIPLPADFEQRAEIITIRKPIAQYKDQHFEQNTQQFLVRAMHISREKSERSQQLFSSSGISGLQLTGADRFTRFLWNEVLGMRSTIRQQYKLASERTYHFQVVPAVTSTLNQEPVDVQCQLYQLDDVAHVEQQKRDRQGRDRNTTTTERDRLYSFLRCELILQDQVWQLGLDAEGSQLPSIELGRPISGSANDFYLIEHEKGRQFLVNGEWRNLPFTVAATSGLHFYKDNAHVAAISFEGQTPKIWIERSNDTNAKKILFATSYALMMYDWLDQEWRSPL</sequence>
<dbReference type="EMBL" id="JAGSPM010000002">
    <property type="protein sequence ID" value="MBR7745927.1"/>
    <property type="molecule type" value="Genomic_DNA"/>
</dbReference>
<evidence type="ECO:0008006" key="4">
    <source>
        <dbReference type="Google" id="ProtNLM"/>
    </source>
</evidence>
<proteinExistence type="predicted"/>
<reference evidence="2 3" key="1">
    <citation type="submission" date="2021-04" db="EMBL/GenBank/DDBJ databases">
        <title>novel species isolated from subtropical streams in China.</title>
        <authorList>
            <person name="Lu H."/>
        </authorList>
    </citation>
    <scope>NUCLEOTIDE SEQUENCE [LARGE SCALE GENOMIC DNA]</scope>
    <source>
        <strain evidence="2 3">BYS107W</strain>
    </source>
</reference>
<feature type="chain" id="PRO_5037394448" description="Lipoprotein" evidence="1">
    <location>
        <begin position="26"/>
        <end position="313"/>
    </location>
</feature>
<keyword evidence="3" id="KW-1185">Reference proteome</keyword>
<evidence type="ECO:0000313" key="3">
    <source>
        <dbReference type="Proteomes" id="UP000680158"/>
    </source>
</evidence>
<dbReference type="RefSeq" id="WP_212683282.1">
    <property type="nucleotide sequence ID" value="NZ_JAGSPM010000002.1"/>
</dbReference>
<name>A0A941I244_9BURK</name>
<protein>
    <recommendedName>
        <fullName evidence="4">Lipoprotein</fullName>
    </recommendedName>
</protein>